<organism evidence="2 3">
    <name type="scientific">Mycolicibacter kumamotonensis</name>
    <dbReference type="NCBI Taxonomy" id="354243"/>
    <lineage>
        <taxon>Bacteria</taxon>
        <taxon>Bacillati</taxon>
        <taxon>Actinomycetota</taxon>
        <taxon>Actinomycetes</taxon>
        <taxon>Mycobacteriales</taxon>
        <taxon>Mycobacteriaceae</taxon>
        <taxon>Mycolicibacter</taxon>
    </lineage>
</organism>
<dbReference type="AlphaFoldDB" id="A0A1B8SBX4"/>
<name>A0A1B8SBX4_9MYCO</name>
<feature type="compositionally biased region" description="Polar residues" evidence="1">
    <location>
        <begin position="51"/>
        <end position="61"/>
    </location>
</feature>
<sequence>MSAAQDLLEGPIEFHRRRQPLHQSLFSRPRRVGEHPQHLRHSAKPTRIGPTASSTPTGSRWLTSVLSSRAVVARASKG</sequence>
<evidence type="ECO:0000313" key="2">
    <source>
        <dbReference type="EMBL" id="OBY30241.1"/>
    </source>
</evidence>
<feature type="region of interest" description="Disordered" evidence="1">
    <location>
        <begin position="1"/>
        <end position="61"/>
    </location>
</feature>
<evidence type="ECO:0000313" key="3">
    <source>
        <dbReference type="Proteomes" id="UP000092668"/>
    </source>
</evidence>
<evidence type="ECO:0000256" key="1">
    <source>
        <dbReference type="SAM" id="MobiDB-lite"/>
    </source>
</evidence>
<dbReference type="Proteomes" id="UP000092668">
    <property type="component" value="Unassembled WGS sequence"/>
</dbReference>
<comment type="caution">
    <text evidence="2">The sequence shown here is derived from an EMBL/GenBank/DDBJ whole genome shotgun (WGS) entry which is preliminary data.</text>
</comment>
<dbReference type="EMBL" id="LFOE01000035">
    <property type="protein sequence ID" value="OBY30241.1"/>
    <property type="molecule type" value="Genomic_DNA"/>
</dbReference>
<protein>
    <submittedName>
        <fullName evidence="2">Uncharacterized protein</fullName>
    </submittedName>
</protein>
<reference evidence="2 3" key="1">
    <citation type="submission" date="2015-06" db="EMBL/GenBank/DDBJ databases">
        <title>Genome sequence of Mycobacterium kumamotonense strain Roo.</title>
        <authorList>
            <person name="Greninger A.L."/>
            <person name="Cunningham G."/>
            <person name="Miller S."/>
        </authorList>
    </citation>
    <scope>NUCLEOTIDE SEQUENCE [LARGE SCALE GENOMIC DNA]</scope>
    <source>
        <strain evidence="2 3">Roo</strain>
    </source>
</reference>
<keyword evidence="3" id="KW-1185">Reference proteome</keyword>
<proteinExistence type="predicted"/>
<gene>
    <name evidence="2" type="ORF">ACT18_18630</name>
</gene>
<accession>A0A1B8SBX4</accession>